<evidence type="ECO:0000256" key="1">
    <source>
        <dbReference type="SAM" id="MobiDB-lite"/>
    </source>
</evidence>
<gene>
    <name evidence="2" type="ORF">BKA10_000580</name>
</gene>
<name>A0AA40SM90_9MICO</name>
<organism evidence="2 3">
    <name type="scientific">Microbacterium invictum</name>
    <dbReference type="NCBI Taxonomy" id="515415"/>
    <lineage>
        <taxon>Bacteria</taxon>
        <taxon>Bacillati</taxon>
        <taxon>Actinomycetota</taxon>
        <taxon>Actinomycetes</taxon>
        <taxon>Micrococcales</taxon>
        <taxon>Microbacteriaceae</taxon>
        <taxon>Microbacterium</taxon>
    </lineage>
</organism>
<dbReference type="Gene3D" id="3.40.50.720">
    <property type="entry name" value="NAD(P)-binding Rossmann-like Domain"/>
    <property type="match status" value="1"/>
</dbReference>
<evidence type="ECO:0000313" key="3">
    <source>
        <dbReference type="Proteomes" id="UP000549113"/>
    </source>
</evidence>
<evidence type="ECO:0000313" key="2">
    <source>
        <dbReference type="EMBL" id="MBB4138786.1"/>
    </source>
</evidence>
<dbReference type="AlphaFoldDB" id="A0AA40SM90"/>
<protein>
    <submittedName>
        <fullName evidence="2">Bacteriocin biosynthesis cyclodehydratase domain-containing protein</fullName>
    </submittedName>
</protein>
<feature type="region of interest" description="Disordered" evidence="1">
    <location>
        <begin position="264"/>
        <end position="284"/>
    </location>
</feature>
<proteinExistence type="predicted"/>
<feature type="compositionally biased region" description="Low complexity" evidence="1">
    <location>
        <begin position="266"/>
        <end position="284"/>
    </location>
</feature>
<comment type="caution">
    <text evidence="2">The sequence shown here is derived from an EMBL/GenBank/DDBJ whole genome shotgun (WGS) entry which is preliminary data.</text>
</comment>
<dbReference type="EMBL" id="JACIFH010000001">
    <property type="protein sequence ID" value="MBB4138786.1"/>
    <property type="molecule type" value="Genomic_DNA"/>
</dbReference>
<keyword evidence="3" id="KW-1185">Reference proteome</keyword>
<sequence length="284" mass="29612">MLRLAPSHPPLWRTPSSIQLGADATTRLSDVTAWQEQLLDALIGGIPDAMVVPLATAYGATAAEVHAFIDRIGAALSSQPLSPLPVRVEVPSDLGPADRDALVTALQGGELHVESMTGWSADEPTPGAPVVVVASHLVDPRQTVRLMAADITHVPLQLSGDRVTAGPVVVPGQTACLSCVHAHRAEADSSWPMIAVQLLARPTVPTARALIIEAALLAARLLHVGGEIPSRSVSVSGETGRRSWHVHRPHPRCLCRSLEGTVTADAPGTRSPAPTTATAIAPHG</sequence>
<reference evidence="2 3" key="1">
    <citation type="submission" date="2020-08" db="EMBL/GenBank/DDBJ databases">
        <title>Sequencing the genomes of 1000 actinobacteria strains.</title>
        <authorList>
            <person name="Klenk H.-P."/>
        </authorList>
    </citation>
    <scope>NUCLEOTIDE SEQUENCE [LARGE SCALE GENOMIC DNA]</scope>
    <source>
        <strain evidence="2 3">DSM 19600</strain>
    </source>
</reference>
<accession>A0AA40SM90</accession>
<dbReference type="Proteomes" id="UP000549113">
    <property type="component" value="Unassembled WGS sequence"/>
</dbReference>